<evidence type="ECO:0000313" key="1">
    <source>
        <dbReference type="EMBL" id="AEE95183.1"/>
    </source>
</evidence>
<dbReference type="Proteomes" id="UP000008458">
    <property type="component" value="Chromosome"/>
</dbReference>
<keyword evidence="2" id="KW-1185">Reference proteome</keyword>
<reference key="2">
    <citation type="journal article" date="2011" name="Extremophiles">
        <title>Genomic analyses of Acidianus hospitalis W1 a host for studying crenarchaeal virus and plasmid life cycles.</title>
        <authorList>
            <person name="You X.Y."/>
            <person name="Liu C."/>
            <person name="Wang S.Y."/>
            <person name="Jiang C.Y."/>
            <person name="Shah S.A."/>
            <person name="Prangishvili D."/>
            <person name="Liu S.J."/>
            <person name="Garrett R.A."/>
        </authorList>
    </citation>
    <scope>NUCLEOTIDE SEQUENCE</scope>
    <source>
        <strain>W1</strain>
    </source>
</reference>
<proteinExistence type="predicted"/>
<dbReference type="AlphaFoldDB" id="F4B9W7"/>
<reference evidence="1 2" key="1">
    <citation type="journal article" date="2011" name="Extremophiles">
        <title>Genomic analysis of Acidianus hospitalis W1 a host for studying crenarchaeal virus and plasmid life cycles.</title>
        <authorList>
            <person name="You X.Y."/>
            <person name="Liu C."/>
            <person name="Wang S.Y."/>
            <person name="Jiang C.Y."/>
            <person name="Shah S.A."/>
            <person name="Prangishvili D."/>
            <person name="She Q."/>
            <person name="Liu S.J."/>
            <person name="Garrett R.A."/>
        </authorList>
    </citation>
    <scope>NUCLEOTIDE SEQUENCE [LARGE SCALE GENOMIC DNA]</scope>
    <source>
        <strain evidence="1 2">W1</strain>
    </source>
</reference>
<evidence type="ECO:0000313" key="2">
    <source>
        <dbReference type="Proteomes" id="UP000008458"/>
    </source>
</evidence>
<sequence length="241" mass="28109">MMQQKLVTAIKLMRQIGPNIPLISKILKTEESSLKEQLLKIKNLSFTPVYSSSIIKINFDRLPIRKSIKSNLSFSLSLKDGLRIKEFINYSGIPEYYDEKYDKWKMSLDKRADGLKVEVKYSGYAQPLIFSSLRSFSSFNEILKGMYNHTVIESFIIDYGNRDAILDIFHNSKKVLECLELIPFIRFSILIEIDNNEELYITELSLPFTYLNYVSELLSELKPEIDIIFTLNKFPYISKIL</sequence>
<dbReference type="EMBL" id="CP002535">
    <property type="protein sequence ID" value="AEE95183.1"/>
    <property type="molecule type" value="Genomic_DNA"/>
</dbReference>
<protein>
    <submittedName>
        <fullName evidence="1">Uncharacterized protein</fullName>
    </submittedName>
</protein>
<organism evidence="1 2">
    <name type="scientific">Acidianus hospitalis (strain W1)</name>
    <dbReference type="NCBI Taxonomy" id="933801"/>
    <lineage>
        <taxon>Archaea</taxon>
        <taxon>Thermoproteota</taxon>
        <taxon>Thermoprotei</taxon>
        <taxon>Sulfolobales</taxon>
        <taxon>Sulfolobaceae</taxon>
        <taxon>Acidianus</taxon>
    </lineage>
</organism>
<name>F4B9W7_ACIHW</name>
<dbReference type="eggNOG" id="arCOG09699">
    <property type="taxonomic scope" value="Archaea"/>
</dbReference>
<dbReference type="KEGG" id="aho:Ahos_2312"/>
<accession>F4B9W7</accession>
<gene>
    <name evidence="1" type="ordered locus">Ahos_2312</name>
</gene>
<dbReference type="HOGENOM" id="CLU_1217604_0_0_2"/>